<dbReference type="AlphaFoldDB" id="A0A5Q0GZT5"/>
<reference evidence="10" key="1">
    <citation type="journal article" date="2021" name="Curr. Microbiol.">
        <title>Complete genome of nocamycin-producing strain Saccharothrix syringae NRRL B-16468 reveals the biosynthetic potential for secondary metabolites.</title>
        <authorList>
            <person name="Mo X."/>
            <person name="Yang S."/>
        </authorList>
    </citation>
    <scope>NUCLEOTIDE SEQUENCE [LARGE SCALE GENOMIC DNA]</scope>
    <source>
        <strain evidence="10">ATCC 51364 / DSM 43886 / JCM 6844 / KCTC 9398 / NBRC 14523 / NRRL B-16468 / INA 2240</strain>
    </source>
</reference>
<evidence type="ECO:0000313" key="10">
    <source>
        <dbReference type="Proteomes" id="UP000325787"/>
    </source>
</evidence>
<dbReference type="Proteomes" id="UP000325787">
    <property type="component" value="Chromosome"/>
</dbReference>
<evidence type="ECO:0000256" key="5">
    <source>
        <dbReference type="ARBA" id="ARBA00022989"/>
    </source>
</evidence>
<feature type="transmembrane region" description="Helical" evidence="8">
    <location>
        <begin position="87"/>
        <end position="108"/>
    </location>
</feature>
<feature type="transmembrane region" description="Helical" evidence="8">
    <location>
        <begin position="243"/>
        <end position="264"/>
    </location>
</feature>
<keyword evidence="2" id="KW-1003">Cell membrane</keyword>
<dbReference type="GO" id="GO:0016758">
    <property type="term" value="F:hexosyltransferase activity"/>
    <property type="evidence" value="ECO:0007669"/>
    <property type="project" value="InterPro"/>
</dbReference>
<feature type="transmembrane region" description="Helical" evidence="8">
    <location>
        <begin position="128"/>
        <end position="147"/>
    </location>
</feature>
<dbReference type="OrthoDB" id="9774600at2"/>
<keyword evidence="10" id="KW-1185">Reference proteome</keyword>
<gene>
    <name evidence="9" type="ORF">EKG83_17010</name>
</gene>
<evidence type="ECO:0000256" key="6">
    <source>
        <dbReference type="ARBA" id="ARBA00023136"/>
    </source>
</evidence>
<keyword evidence="4 8" id="KW-0812">Transmembrane</keyword>
<evidence type="ECO:0000313" key="9">
    <source>
        <dbReference type="EMBL" id="QFZ18922.1"/>
    </source>
</evidence>
<dbReference type="EMBL" id="CP034550">
    <property type="protein sequence ID" value="QFZ18922.1"/>
    <property type="molecule type" value="Genomic_DNA"/>
</dbReference>
<dbReference type="GO" id="GO:0005886">
    <property type="term" value="C:plasma membrane"/>
    <property type="evidence" value="ECO:0007669"/>
    <property type="project" value="UniProtKB-SubCell"/>
</dbReference>
<protein>
    <submittedName>
        <fullName evidence="9">DUF2029 domain-containing protein</fullName>
    </submittedName>
</protein>
<keyword evidence="3" id="KW-0808">Transferase</keyword>
<proteinExistence type="inferred from homology"/>
<name>A0A5Q0GZT5_SACSY</name>
<feature type="transmembrane region" description="Helical" evidence="8">
    <location>
        <begin position="339"/>
        <end position="357"/>
    </location>
</feature>
<evidence type="ECO:0000256" key="4">
    <source>
        <dbReference type="ARBA" id="ARBA00022692"/>
    </source>
</evidence>
<evidence type="ECO:0000256" key="2">
    <source>
        <dbReference type="ARBA" id="ARBA00022475"/>
    </source>
</evidence>
<comment type="subcellular location">
    <subcellularLocation>
        <location evidence="1">Cell membrane</location>
        <topology evidence="1">Multi-pass membrane protein</topology>
    </subcellularLocation>
</comment>
<evidence type="ECO:0000256" key="1">
    <source>
        <dbReference type="ARBA" id="ARBA00004651"/>
    </source>
</evidence>
<organism evidence="9 10">
    <name type="scientific">Saccharothrix syringae</name>
    <name type="common">Nocardiopsis syringae</name>
    <dbReference type="NCBI Taxonomy" id="103733"/>
    <lineage>
        <taxon>Bacteria</taxon>
        <taxon>Bacillati</taxon>
        <taxon>Actinomycetota</taxon>
        <taxon>Actinomycetes</taxon>
        <taxon>Pseudonocardiales</taxon>
        <taxon>Pseudonocardiaceae</taxon>
        <taxon>Saccharothrix</taxon>
    </lineage>
</organism>
<feature type="transmembrane region" description="Helical" evidence="8">
    <location>
        <begin position="154"/>
        <end position="176"/>
    </location>
</feature>
<dbReference type="KEGG" id="ssyi:EKG83_17010"/>
<evidence type="ECO:0000256" key="7">
    <source>
        <dbReference type="ARBA" id="ARBA00024033"/>
    </source>
</evidence>
<feature type="transmembrane region" description="Helical" evidence="8">
    <location>
        <begin position="12"/>
        <end position="33"/>
    </location>
</feature>
<keyword evidence="5 8" id="KW-1133">Transmembrane helix</keyword>
<sequence length="412" mass="42871">MVPLTPLGTRTLLPVVPVVIGLVGWVVDAPLGIDSAVYRSGGLAVLRGEPLYDGLTTLPPWTPELPFTYPPVAALLFTPLGVLPVQLCWVVFAVLSAVALGAVVELSFPARWLLPAVPVLEPVWRTVALGQVNLVLMGVVLVDLLLLRGSRWSGVLVGVAAAVKLTPLIFIGHLVLTGRWRDAGRAAGTFAALQAVAFAALPADSVRYWTSALVDGNDATGNSWVGNQSLFGAVHRLLPPGPAAPVVSVAAGAVVLACGAVLVARRDDLHAAVLTGLCGALVCPVSWSHHWVWVVPLLGVLLTRASGAAGWAAVLVLCLVFAGWVVVVPTEGRVAPWALWGNAYVWAGLGVLVAHLLRRGGVGVRRGAPDLVRSGAPVAAGGLSERPLPGWWPAVRRRAGWGVRCGRGRSGG</sequence>
<dbReference type="InterPro" id="IPR018584">
    <property type="entry name" value="GT87"/>
</dbReference>
<feature type="transmembrane region" description="Helical" evidence="8">
    <location>
        <begin position="308"/>
        <end position="327"/>
    </location>
</feature>
<feature type="transmembrane region" description="Helical" evidence="8">
    <location>
        <begin position="271"/>
        <end position="288"/>
    </location>
</feature>
<accession>A0A5Q0GZT5</accession>
<evidence type="ECO:0000256" key="3">
    <source>
        <dbReference type="ARBA" id="ARBA00022679"/>
    </source>
</evidence>
<keyword evidence="6 8" id="KW-0472">Membrane</keyword>
<dbReference type="Pfam" id="PF09594">
    <property type="entry name" value="GT87"/>
    <property type="match status" value="1"/>
</dbReference>
<comment type="similarity">
    <text evidence="7">Belongs to the glycosyltransferase 87 family.</text>
</comment>
<evidence type="ECO:0000256" key="8">
    <source>
        <dbReference type="SAM" id="Phobius"/>
    </source>
</evidence>